<protein>
    <submittedName>
        <fullName evidence="1">Cytochrome P450 E-class group I protein</fullName>
    </submittedName>
</protein>
<evidence type="ECO:0000313" key="1">
    <source>
        <dbReference type="EMBL" id="KAH7681874.1"/>
    </source>
</evidence>
<evidence type="ECO:0000313" key="2">
    <source>
        <dbReference type="Proteomes" id="UP000827976"/>
    </source>
</evidence>
<name>A0ACB7W2J1_DIOAL</name>
<reference evidence="2" key="1">
    <citation type="journal article" date="2022" name="Nat. Commun.">
        <title>Chromosome evolution and the genetic basis of agronomically important traits in greater yam.</title>
        <authorList>
            <person name="Bredeson J.V."/>
            <person name="Lyons J.B."/>
            <person name="Oniyinde I.O."/>
            <person name="Okereke N.R."/>
            <person name="Kolade O."/>
            <person name="Nnabue I."/>
            <person name="Nwadili C.O."/>
            <person name="Hribova E."/>
            <person name="Parker M."/>
            <person name="Nwogha J."/>
            <person name="Shu S."/>
            <person name="Carlson J."/>
            <person name="Kariba R."/>
            <person name="Muthemba S."/>
            <person name="Knop K."/>
            <person name="Barton G.J."/>
            <person name="Sherwood A.V."/>
            <person name="Lopez-Montes A."/>
            <person name="Asiedu R."/>
            <person name="Jamnadass R."/>
            <person name="Muchugi A."/>
            <person name="Goodstein D."/>
            <person name="Egesi C.N."/>
            <person name="Featherston J."/>
            <person name="Asfaw A."/>
            <person name="Simpson G.G."/>
            <person name="Dolezel J."/>
            <person name="Hendre P.S."/>
            <person name="Van Deynze A."/>
            <person name="Kumar P.L."/>
            <person name="Obidiegwu J.E."/>
            <person name="Bhattacharjee R."/>
            <person name="Rokhsar D.S."/>
        </authorList>
    </citation>
    <scope>NUCLEOTIDE SEQUENCE [LARGE SCALE GENOMIC DNA]</scope>
    <source>
        <strain evidence="2">cv. TDa95/00328</strain>
    </source>
</reference>
<dbReference type="Proteomes" id="UP000827976">
    <property type="component" value="Chromosome 5"/>
</dbReference>
<comment type="caution">
    <text evidence="1">The sequence shown here is derived from an EMBL/GenBank/DDBJ whole genome shotgun (WGS) entry which is preliminary data.</text>
</comment>
<organism evidence="1 2">
    <name type="scientific">Dioscorea alata</name>
    <name type="common">Purple yam</name>
    <dbReference type="NCBI Taxonomy" id="55571"/>
    <lineage>
        <taxon>Eukaryota</taxon>
        <taxon>Viridiplantae</taxon>
        <taxon>Streptophyta</taxon>
        <taxon>Embryophyta</taxon>
        <taxon>Tracheophyta</taxon>
        <taxon>Spermatophyta</taxon>
        <taxon>Magnoliopsida</taxon>
        <taxon>Liliopsida</taxon>
        <taxon>Dioscoreales</taxon>
        <taxon>Dioscoreaceae</taxon>
        <taxon>Dioscorea</taxon>
    </lineage>
</organism>
<sequence length="527" mass="59856">MATVTTTTSSTTWPLSLLACLQAYPEILLSLSCFLLIFYYSHRKIIAPVNWPVIGMFPTAISHFHHLHDHIVDILRETRWTFRFTGPWFLNMNYIFTCDPSNVNHILSTNFTNYPKGEGFNETFDLLGDGIFNSDGDSWRIQRKAAHIIIRDRAFRSFVINATKNKAEKGLLPAFEQFAIENEVVDIHNLFMRFSLDVTCMMVFGVDPGYLSTTFPSVPFGKALDEAWEALVVRHAMPKTIWKAMKWLQIGHEKRLASAWLEIDSFIAQQISQRRRRTTTTTANKGGETSTDLLTCYINNPVGDGTGFFGTDKFLRDTMLAMMIAGRDGLAVTPSWFFWLLSKNPNAKHKLEEEVLSVHKAKNEVLSSYVTFTPEELSSMVYLHGAVCETLRLYPVVPYEEKGALEEDELPSGEKVAAGSKVLLSVYAMGRMESIWGKDCMDFRPERWLTESGKVRHVPAYKFMAFNCGPRICLGREIALMQVKMVVAEVLSNFEVEVDESQLVVPANSVILKMKHGLMVKIKKKKQ</sequence>
<proteinExistence type="predicted"/>
<dbReference type="EMBL" id="CM037015">
    <property type="protein sequence ID" value="KAH7681874.1"/>
    <property type="molecule type" value="Genomic_DNA"/>
</dbReference>
<gene>
    <name evidence="1" type="ORF">IHE45_05G085500</name>
</gene>
<accession>A0ACB7W2J1</accession>
<keyword evidence="2" id="KW-1185">Reference proteome</keyword>